<accession>A0A0M3IMP2</accession>
<protein>
    <submittedName>
        <fullName evidence="3">Corticotropin-releasing factor domain-containing protein</fullName>
    </submittedName>
</protein>
<organism evidence="2 3">
    <name type="scientific">Ascaris lumbricoides</name>
    <name type="common">Giant roundworm</name>
    <dbReference type="NCBI Taxonomy" id="6252"/>
    <lineage>
        <taxon>Eukaryota</taxon>
        <taxon>Metazoa</taxon>
        <taxon>Ecdysozoa</taxon>
        <taxon>Nematoda</taxon>
        <taxon>Chromadorea</taxon>
        <taxon>Rhabditida</taxon>
        <taxon>Spirurina</taxon>
        <taxon>Ascaridomorpha</taxon>
        <taxon>Ascaridoidea</taxon>
        <taxon>Ascarididae</taxon>
        <taxon>Ascaris</taxon>
    </lineage>
</organism>
<dbReference type="WBParaSite" id="ALUE_0002002001-mRNA-1">
    <property type="protein sequence ID" value="ALUE_0002002001-mRNA-1"/>
    <property type="gene ID" value="ALUE_0002002001"/>
</dbReference>
<evidence type="ECO:0000313" key="2">
    <source>
        <dbReference type="Proteomes" id="UP000036681"/>
    </source>
</evidence>
<evidence type="ECO:0000256" key="1">
    <source>
        <dbReference type="SAM" id="SignalP"/>
    </source>
</evidence>
<feature type="chain" id="PRO_5005657323" evidence="1">
    <location>
        <begin position="20"/>
        <end position="105"/>
    </location>
</feature>
<reference evidence="3" key="1">
    <citation type="submission" date="2017-02" db="UniProtKB">
        <authorList>
            <consortium name="WormBaseParasite"/>
        </authorList>
    </citation>
    <scope>IDENTIFICATION</scope>
</reference>
<dbReference type="AlphaFoldDB" id="A0A0M3IMP2"/>
<dbReference type="Proteomes" id="UP000036681">
    <property type="component" value="Unplaced"/>
</dbReference>
<feature type="signal peptide" evidence="1">
    <location>
        <begin position="1"/>
        <end position="19"/>
    </location>
</feature>
<name>A0A0M3IMP2_ASCLU</name>
<keyword evidence="2" id="KW-1185">Reference proteome</keyword>
<sequence length="105" mass="12385">MGITHMYISLSFVIALVCSDPYLTPFPYYNAFGDPVDRLRRGQMRPSGKEIILSEDDIKFEPSFSRVDLFEDPMMIRQSRNQLHQLNRLLKKPVFNFANLFRRNL</sequence>
<proteinExistence type="predicted"/>
<keyword evidence="1" id="KW-0732">Signal</keyword>
<evidence type="ECO:0000313" key="3">
    <source>
        <dbReference type="WBParaSite" id="ALUE_0002002001-mRNA-1"/>
    </source>
</evidence>